<dbReference type="CDD" id="cd00093">
    <property type="entry name" value="HTH_XRE"/>
    <property type="match status" value="1"/>
</dbReference>
<evidence type="ECO:0000313" key="2">
    <source>
        <dbReference type="EMBL" id="HIZ80189.1"/>
    </source>
</evidence>
<dbReference type="Gene3D" id="1.10.260.40">
    <property type="entry name" value="lambda repressor-like DNA-binding domains"/>
    <property type="match status" value="1"/>
</dbReference>
<evidence type="ECO:0000259" key="1">
    <source>
        <dbReference type="PROSITE" id="PS50943"/>
    </source>
</evidence>
<reference evidence="2" key="2">
    <citation type="submission" date="2021-04" db="EMBL/GenBank/DDBJ databases">
        <authorList>
            <person name="Gilroy R."/>
        </authorList>
    </citation>
    <scope>NUCLEOTIDE SEQUENCE</scope>
    <source>
        <strain evidence="2">ChiBcec1-1093</strain>
    </source>
</reference>
<comment type="caution">
    <text evidence="2">The sequence shown here is derived from an EMBL/GenBank/DDBJ whole genome shotgun (WGS) entry which is preliminary data.</text>
</comment>
<dbReference type="AlphaFoldDB" id="A0A9D2GIA4"/>
<evidence type="ECO:0000313" key="3">
    <source>
        <dbReference type="Proteomes" id="UP000824101"/>
    </source>
</evidence>
<dbReference type="SMART" id="SM00530">
    <property type="entry name" value="HTH_XRE"/>
    <property type="match status" value="1"/>
</dbReference>
<reference evidence="2" key="1">
    <citation type="journal article" date="2021" name="PeerJ">
        <title>Extensive microbial diversity within the chicken gut microbiome revealed by metagenomics and culture.</title>
        <authorList>
            <person name="Gilroy R."/>
            <person name="Ravi A."/>
            <person name="Getino M."/>
            <person name="Pursley I."/>
            <person name="Horton D.L."/>
            <person name="Alikhan N.F."/>
            <person name="Baker D."/>
            <person name="Gharbi K."/>
            <person name="Hall N."/>
            <person name="Watson M."/>
            <person name="Adriaenssens E.M."/>
            <person name="Foster-Nyarko E."/>
            <person name="Jarju S."/>
            <person name="Secka A."/>
            <person name="Antonio M."/>
            <person name="Oren A."/>
            <person name="Chaudhuri R.R."/>
            <person name="La Ragione R."/>
            <person name="Hildebrand F."/>
            <person name="Pallen M.J."/>
        </authorList>
    </citation>
    <scope>NUCLEOTIDE SEQUENCE</scope>
    <source>
        <strain evidence="2">ChiBcec1-1093</strain>
    </source>
</reference>
<dbReference type="InterPro" id="IPR010982">
    <property type="entry name" value="Lambda_DNA-bd_dom_sf"/>
</dbReference>
<organism evidence="2 3">
    <name type="scientific">Candidatus Lachnoclostridium stercorigallinarum</name>
    <dbReference type="NCBI Taxonomy" id="2838634"/>
    <lineage>
        <taxon>Bacteria</taxon>
        <taxon>Bacillati</taxon>
        <taxon>Bacillota</taxon>
        <taxon>Clostridia</taxon>
        <taxon>Lachnospirales</taxon>
        <taxon>Lachnospiraceae</taxon>
    </lineage>
</organism>
<feature type="domain" description="HTH cro/C1-type" evidence="1">
    <location>
        <begin position="23"/>
        <end position="77"/>
    </location>
</feature>
<dbReference type="EMBL" id="DXBC01000166">
    <property type="protein sequence ID" value="HIZ80189.1"/>
    <property type="molecule type" value="Genomic_DNA"/>
</dbReference>
<dbReference type="Proteomes" id="UP000824101">
    <property type="component" value="Unassembled WGS sequence"/>
</dbReference>
<dbReference type="Pfam" id="PF13443">
    <property type="entry name" value="HTH_26"/>
    <property type="match status" value="1"/>
</dbReference>
<dbReference type="GO" id="GO:0003677">
    <property type="term" value="F:DNA binding"/>
    <property type="evidence" value="ECO:0007669"/>
    <property type="project" value="InterPro"/>
</dbReference>
<dbReference type="PROSITE" id="PS50943">
    <property type="entry name" value="HTH_CROC1"/>
    <property type="match status" value="1"/>
</dbReference>
<gene>
    <name evidence="2" type="ORF">IAA17_10425</name>
</gene>
<proteinExistence type="predicted"/>
<sequence length="121" mass="13913">MRADIRYTAARFLMKDFNPLERIRGLCTERNWSYYQLSKASGIPYSTLNTMLHKENMPSLPTLQKLCQGFGISMAEFFEPGRNQRGLTENQRQCLSLFTSLPAKDQELALAFMKGLGRKLN</sequence>
<accession>A0A9D2GIA4</accession>
<name>A0A9D2GIA4_9FIRM</name>
<dbReference type="InterPro" id="IPR001387">
    <property type="entry name" value="Cro/C1-type_HTH"/>
</dbReference>
<dbReference type="SUPFAM" id="SSF47413">
    <property type="entry name" value="lambda repressor-like DNA-binding domains"/>
    <property type="match status" value="1"/>
</dbReference>
<protein>
    <submittedName>
        <fullName evidence="2">Helix-turn-helix domain-containing protein</fullName>
    </submittedName>
</protein>